<evidence type="ECO:0000313" key="1">
    <source>
        <dbReference type="EMBL" id="RGZ51039.1"/>
    </source>
</evidence>
<accession>A0A413NR44</accession>
<dbReference type="AlphaFoldDB" id="A0A413NR44"/>
<gene>
    <name evidence="1" type="ORF">DW988_04405</name>
</gene>
<organism evidence="1 2">
    <name type="scientific">Bacteroides uniformis</name>
    <dbReference type="NCBI Taxonomy" id="820"/>
    <lineage>
        <taxon>Bacteria</taxon>
        <taxon>Pseudomonadati</taxon>
        <taxon>Bacteroidota</taxon>
        <taxon>Bacteroidia</taxon>
        <taxon>Bacteroidales</taxon>
        <taxon>Bacteroidaceae</taxon>
        <taxon>Bacteroides</taxon>
    </lineage>
</organism>
<sequence>MDLRIIDFPEYPWKTLNVHKDFSYSFNISLGKKIEGDLFDSSKMKVVSYNENSHVQILAVCDPYGPPFYVRRDMDGLLWSSWVKIEEEHFWQEINGCAEAINFPPLCTSHYYF</sequence>
<name>A0A413NR44_BACUN</name>
<dbReference type="EMBL" id="QSEE01000002">
    <property type="protein sequence ID" value="RGZ51039.1"/>
    <property type="molecule type" value="Genomic_DNA"/>
</dbReference>
<protein>
    <submittedName>
        <fullName evidence="1">Uncharacterized protein</fullName>
    </submittedName>
</protein>
<reference evidence="1 2" key="1">
    <citation type="submission" date="2018-08" db="EMBL/GenBank/DDBJ databases">
        <title>A genome reference for cultivated species of the human gut microbiota.</title>
        <authorList>
            <person name="Zou Y."/>
            <person name="Xue W."/>
            <person name="Luo G."/>
        </authorList>
    </citation>
    <scope>NUCLEOTIDE SEQUENCE [LARGE SCALE GENOMIC DNA]</scope>
    <source>
        <strain evidence="1 2">AM50-4</strain>
    </source>
</reference>
<comment type="caution">
    <text evidence="1">The sequence shown here is derived from an EMBL/GenBank/DDBJ whole genome shotgun (WGS) entry which is preliminary data.</text>
</comment>
<proteinExistence type="predicted"/>
<evidence type="ECO:0000313" key="2">
    <source>
        <dbReference type="Proteomes" id="UP000283684"/>
    </source>
</evidence>
<dbReference type="Proteomes" id="UP000283684">
    <property type="component" value="Unassembled WGS sequence"/>
</dbReference>